<evidence type="ECO:0000313" key="1">
    <source>
        <dbReference type="EMBL" id="TRD22236.1"/>
    </source>
</evidence>
<sequence>MAFTTGIPGERVEKIMSFTRPEFENGLRRLTGGRLLSNGDGYDLSQAAGAPVRCTFEPQPDAQLSPLMRLPRARVVLDMTGLDDAARIAFLRRFETTFQRGGG</sequence>
<dbReference type="OrthoDB" id="8449038at2"/>
<dbReference type="EMBL" id="VFSV01000007">
    <property type="protein sequence ID" value="TRD22236.1"/>
    <property type="molecule type" value="Genomic_DNA"/>
</dbReference>
<gene>
    <name evidence="1" type="ORF">FEV53_05810</name>
</gene>
<dbReference type="RefSeq" id="WP_142833871.1">
    <property type="nucleotide sequence ID" value="NZ_VFSV01000007.1"/>
</dbReference>
<proteinExistence type="predicted"/>
<reference evidence="1 2" key="1">
    <citation type="submission" date="2019-06" db="EMBL/GenBank/DDBJ databases">
        <title>Paenimaribius caenipelagi gen. nov., sp. nov., isolated from a tidal flat.</title>
        <authorList>
            <person name="Yoon J.-H."/>
        </authorList>
    </citation>
    <scope>NUCLEOTIDE SEQUENCE [LARGE SCALE GENOMIC DNA]</scope>
    <source>
        <strain evidence="1 2">JBTF-M29</strain>
    </source>
</reference>
<accession>A0A547Q778</accession>
<keyword evidence="2" id="KW-1185">Reference proteome</keyword>
<evidence type="ECO:0000313" key="2">
    <source>
        <dbReference type="Proteomes" id="UP000318590"/>
    </source>
</evidence>
<name>A0A547Q778_9RHOB</name>
<dbReference type="AlphaFoldDB" id="A0A547Q778"/>
<protein>
    <submittedName>
        <fullName evidence="1">Uncharacterized protein</fullName>
    </submittedName>
</protein>
<organism evidence="1 2">
    <name type="scientific">Palleronia caenipelagi</name>
    <dbReference type="NCBI Taxonomy" id="2489174"/>
    <lineage>
        <taxon>Bacteria</taxon>
        <taxon>Pseudomonadati</taxon>
        <taxon>Pseudomonadota</taxon>
        <taxon>Alphaproteobacteria</taxon>
        <taxon>Rhodobacterales</taxon>
        <taxon>Roseobacteraceae</taxon>
        <taxon>Palleronia</taxon>
    </lineage>
</organism>
<dbReference type="Proteomes" id="UP000318590">
    <property type="component" value="Unassembled WGS sequence"/>
</dbReference>
<comment type="caution">
    <text evidence="1">The sequence shown here is derived from an EMBL/GenBank/DDBJ whole genome shotgun (WGS) entry which is preliminary data.</text>
</comment>